<gene>
    <name evidence="3" type="ORF">HMPREF9388_2138</name>
</gene>
<dbReference type="HOGENOM" id="CLU_046545_0_0_9"/>
<proteinExistence type="inferred from homology"/>
<name>F0FHF5_STRSA</name>
<accession>F0FHF5</accession>
<protein>
    <recommendedName>
        <fullName evidence="2">LXG domain-containing protein</fullName>
    </recommendedName>
</protein>
<evidence type="ECO:0000313" key="3">
    <source>
        <dbReference type="EMBL" id="EGC21629.1"/>
    </source>
</evidence>
<dbReference type="PATRIC" id="fig|888815.3.peg.2102"/>
<comment type="caution">
    <text evidence="3">The sequence shown here is derived from an EMBL/GenBank/DDBJ whole genome shotgun (WGS) entry which is preliminary data.</text>
</comment>
<dbReference type="PROSITE" id="PS51756">
    <property type="entry name" value="LXG"/>
    <property type="match status" value="1"/>
</dbReference>
<dbReference type="AlphaFoldDB" id="F0FHF5"/>
<evidence type="ECO:0000256" key="1">
    <source>
        <dbReference type="ARBA" id="ARBA00034117"/>
    </source>
</evidence>
<comment type="similarity">
    <text evidence="1">In the N-terminal section; belongs to the LXG family.</text>
</comment>
<dbReference type="InterPro" id="IPR006829">
    <property type="entry name" value="LXG_dom"/>
</dbReference>
<feature type="domain" description="LXG" evidence="2">
    <location>
        <begin position="1"/>
        <end position="229"/>
    </location>
</feature>
<dbReference type="Proteomes" id="UP000004185">
    <property type="component" value="Unassembled WGS sequence"/>
</dbReference>
<dbReference type="EMBL" id="AEWY01000013">
    <property type="protein sequence ID" value="EGC21629.1"/>
    <property type="molecule type" value="Genomic_DNA"/>
</dbReference>
<evidence type="ECO:0000259" key="2">
    <source>
        <dbReference type="PROSITE" id="PS51756"/>
    </source>
</evidence>
<sequence length="556" mass="60214">MVKMVLGSSDKQGSTMSSVAQARVAAYNQAISALTNFNGTGELTGAAYDSGKNYGMSTIIPLIKGALMYAESLGESVPKLPSKYRAEVCGEDLDSAELERDIRGLESSLAGLRGVYRAMEKNDDVSPSSLQSISARMDDLTSEKNKKMEQLRKLNLFAGSSNAVFGGEDGIKSIDGLLGNIVTGINQVQTEFANFGGTFPSHSNDMEWAKNIEGEWTKKAEIDKNYQKVLEKLKDGKKLDEKDIKAIQAYQSRYPARELPENVKQAMSQKEAEKRTAQEIVDGYKAVLKKVDNNQELTQRDIQLIALYGAKHGQDKIPDKTKKYIQNQTEGKVNNDNWGEFLSTVLSTSLEEGSKYGIDKIKVENPKISDYFKYFPTTDKLGNINISYYADSKGYTDALTKTNAMNFIKGATISEFDVPIPGTNSSVGISGISSVFMGLDFMNNLNDENAGRAFTHTATNVMTTAVIAETLTVGTAVAAEAIGMTTVAAAVLSNPVGWAIGAGIVASVVANVAYENNFLGIKDIANEMGDNLDKGIKDVGKAFDSGIKSVQKVFGW</sequence>
<organism evidence="3 4">
    <name type="scientific">Streptococcus sanguinis SK353</name>
    <dbReference type="NCBI Taxonomy" id="888815"/>
    <lineage>
        <taxon>Bacteria</taxon>
        <taxon>Bacillati</taxon>
        <taxon>Bacillota</taxon>
        <taxon>Bacilli</taxon>
        <taxon>Lactobacillales</taxon>
        <taxon>Streptococcaceae</taxon>
        <taxon>Streptococcus</taxon>
    </lineage>
</organism>
<reference evidence="3 4" key="1">
    <citation type="submission" date="2011-01" db="EMBL/GenBank/DDBJ databases">
        <authorList>
            <person name="Muzny D."/>
            <person name="Qin X."/>
            <person name="Deng J."/>
            <person name="Jiang H."/>
            <person name="Liu Y."/>
            <person name="Qu J."/>
            <person name="Song X.-Z."/>
            <person name="Zhang L."/>
            <person name="Thornton R."/>
            <person name="Coyle M."/>
            <person name="Francisco L."/>
            <person name="Jackson L."/>
            <person name="Javaid M."/>
            <person name="Korchina V."/>
            <person name="Kovar C."/>
            <person name="Mata R."/>
            <person name="Mathew T."/>
            <person name="Ngo R."/>
            <person name="Nguyen L."/>
            <person name="Nguyen N."/>
            <person name="Okwuonu G."/>
            <person name="Ongeri F."/>
            <person name="Pham C."/>
            <person name="Simmons D."/>
            <person name="Wilczek-Boney K."/>
            <person name="Hale W."/>
            <person name="Jakkamsetti A."/>
            <person name="Pham P."/>
            <person name="Ruth R."/>
            <person name="San Lucas F."/>
            <person name="Warren J."/>
            <person name="Zhang J."/>
            <person name="Zhao Z."/>
            <person name="Zhou C."/>
            <person name="Zhu D."/>
            <person name="Lee S."/>
            <person name="Bess C."/>
            <person name="Blankenburg K."/>
            <person name="Forbes L."/>
            <person name="Fu Q."/>
            <person name="Gubbala S."/>
            <person name="Hirani K."/>
            <person name="Jayaseelan J.C."/>
            <person name="Lara F."/>
            <person name="Munidasa M."/>
            <person name="Palculict T."/>
            <person name="Patil S."/>
            <person name="Pu L.-L."/>
            <person name="Saada N."/>
            <person name="Tang L."/>
            <person name="Weissenberger G."/>
            <person name="Zhu Y."/>
            <person name="Hemphill L."/>
            <person name="Shang Y."/>
            <person name="Youmans B."/>
            <person name="Ayvaz T."/>
            <person name="Ross M."/>
            <person name="Santibanez J."/>
            <person name="Aqrawi P."/>
            <person name="Gross S."/>
            <person name="Joshi V."/>
            <person name="Fowler G."/>
            <person name="Nazareth L."/>
            <person name="Reid J."/>
            <person name="Worley K."/>
            <person name="Petrosino J."/>
            <person name="Highlander S."/>
            <person name="Gibbs R."/>
        </authorList>
    </citation>
    <scope>NUCLEOTIDE SEQUENCE [LARGE SCALE GENOMIC DNA]</scope>
    <source>
        <strain evidence="3 4">SK353</strain>
    </source>
</reference>
<dbReference type="RefSeq" id="WP_002899317.1">
    <property type="nucleotide sequence ID" value="NZ_GL872307.1"/>
</dbReference>
<evidence type="ECO:0000313" key="4">
    <source>
        <dbReference type="Proteomes" id="UP000004185"/>
    </source>
</evidence>